<sequence>MNRDEIKRGGVYQIIDNISDHGFAVGDIVIVDTDIEDGYNYVFASLCGCTATAEDRWAVKPEELKPYVSKPNTAPESKWHVMVDDLLDTIEDLHEGMGEIMFKEIKQMYGYPYDWTCKR</sequence>
<dbReference type="EMBL" id="BK032595">
    <property type="protein sequence ID" value="DAF50361.1"/>
    <property type="molecule type" value="Genomic_DNA"/>
</dbReference>
<organism evidence="1">
    <name type="scientific">Siphoviridae sp. ctBCr48</name>
    <dbReference type="NCBI Taxonomy" id="2827802"/>
    <lineage>
        <taxon>Viruses</taxon>
        <taxon>Duplodnaviria</taxon>
        <taxon>Heunggongvirae</taxon>
        <taxon>Uroviricota</taxon>
        <taxon>Caudoviricetes</taxon>
    </lineage>
</organism>
<evidence type="ECO:0000313" key="1">
    <source>
        <dbReference type="EMBL" id="DAF50361.1"/>
    </source>
</evidence>
<proteinExistence type="predicted"/>
<protein>
    <submittedName>
        <fullName evidence="1">Uncharacterized protein</fullName>
    </submittedName>
</protein>
<accession>A0A8S5SH70</accession>
<name>A0A8S5SH70_9CAUD</name>
<reference evidence="1" key="1">
    <citation type="journal article" date="2021" name="Proc. Natl. Acad. Sci. U.S.A.">
        <title>A Catalog of Tens of Thousands of Viruses from Human Metagenomes Reveals Hidden Associations with Chronic Diseases.</title>
        <authorList>
            <person name="Tisza M.J."/>
            <person name="Buck C.B."/>
        </authorList>
    </citation>
    <scope>NUCLEOTIDE SEQUENCE</scope>
    <source>
        <strain evidence="1">CtBCr48</strain>
    </source>
</reference>